<dbReference type="SUPFAM" id="SSF158397">
    <property type="entry name" value="TM1646-like"/>
    <property type="match status" value="1"/>
</dbReference>
<keyword evidence="2" id="KW-1185">Reference proteome</keyword>
<evidence type="ECO:0008006" key="3">
    <source>
        <dbReference type="Google" id="ProtNLM"/>
    </source>
</evidence>
<organism evidence="1 2">
    <name type="scientific">Ornithinibacillus bavariensis</name>
    <dbReference type="NCBI Taxonomy" id="545502"/>
    <lineage>
        <taxon>Bacteria</taxon>
        <taxon>Bacillati</taxon>
        <taxon>Bacillota</taxon>
        <taxon>Bacilli</taxon>
        <taxon>Bacillales</taxon>
        <taxon>Bacillaceae</taxon>
        <taxon>Ornithinibacillus</taxon>
    </lineage>
</organism>
<evidence type="ECO:0000313" key="1">
    <source>
        <dbReference type="EMBL" id="GIO28179.1"/>
    </source>
</evidence>
<evidence type="ECO:0000313" key="2">
    <source>
        <dbReference type="Proteomes" id="UP000676917"/>
    </source>
</evidence>
<name>A0A920C8G0_9BACI</name>
<dbReference type="InterPro" id="IPR005585">
    <property type="entry name" value="DUF327"/>
</dbReference>
<dbReference type="Proteomes" id="UP000676917">
    <property type="component" value="Unassembled WGS sequence"/>
</dbReference>
<dbReference type="Pfam" id="PF03885">
    <property type="entry name" value="DUF327"/>
    <property type="match status" value="1"/>
</dbReference>
<gene>
    <name evidence="1" type="primary">yaaR</name>
    <name evidence="1" type="ORF">J43TS3_27900</name>
</gene>
<sequence length="146" mass="16929">MKISQEMLKQVDTSQKNVRTTKNNQLSFESIVQSQTQKLQQNELQRLMNDITVQGDRLARFRAFKDLVKFKRLIKRFLEEAVTNGLDIEKSLSFSYTGSSRNLTLVKQIDEKLMELTEEIMNQEKKSVDLLGLIGEIKGLLINIYT</sequence>
<dbReference type="EMBL" id="BORP01000006">
    <property type="protein sequence ID" value="GIO28179.1"/>
    <property type="molecule type" value="Genomic_DNA"/>
</dbReference>
<accession>A0A920C8G0</accession>
<comment type="caution">
    <text evidence="1">The sequence shown here is derived from an EMBL/GenBank/DDBJ whole genome shotgun (WGS) entry which is preliminary data.</text>
</comment>
<dbReference type="InterPro" id="IPR024042">
    <property type="entry name" value="TM1646-like_dom_sf"/>
</dbReference>
<protein>
    <recommendedName>
        <fullName evidence="3">DUF327 family protein</fullName>
    </recommendedName>
</protein>
<dbReference type="RefSeq" id="WP_212921648.1">
    <property type="nucleotide sequence ID" value="NZ_BORP01000006.1"/>
</dbReference>
<dbReference type="AlphaFoldDB" id="A0A920C8G0"/>
<dbReference type="Gene3D" id="1.20.120.490">
    <property type="entry name" value="Hypothetical protein TM1646-like domain"/>
    <property type="match status" value="1"/>
</dbReference>
<proteinExistence type="predicted"/>
<reference evidence="1" key="1">
    <citation type="submission" date="2021-03" db="EMBL/GenBank/DDBJ databases">
        <title>Antimicrobial resistance genes in bacteria isolated from Japanese honey, and their potential for conferring macrolide and lincosamide resistance in the American foulbrood pathogen Paenibacillus larvae.</title>
        <authorList>
            <person name="Okamoto M."/>
            <person name="Kumagai M."/>
            <person name="Kanamori H."/>
            <person name="Takamatsu D."/>
        </authorList>
    </citation>
    <scope>NUCLEOTIDE SEQUENCE</scope>
    <source>
        <strain evidence="1">J43TS3</strain>
    </source>
</reference>